<dbReference type="InterPro" id="IPR013083">
    <property type="entry name" value="Znf_RING/FYVE/PHD"/>
</dbReference>
<feature type="compositionally biased region" description="Polar residues" evidence="4">
    <location>
        <begin position="89"/>
        <end position="104"/>
    </location>
</feature>
<evidence type="ECO:0000256" key="4">
    <source>
        <dbReference type="SAM" id="MobiDB-lite"/>
    </source>
</evidence>
<evidence type="ECO:0000256" key="3">
    <source>
        <dbReference type="PROSITE-ProRule" id="PRU00023"/>
    </source>
</evidence>
<dbReference type="Gene3D" id="3.30.40.10">
    <property type="entry name" value="Zinc/RING finger domain, C3HC4 (zinc finger)"/>
    <property type="match status" value="1"/>
</dbReference>
<feature type="region of interest" description="Disordered" evidence="4">
    <location>
        <begin position="80"/>
        <end position="113"/>
    </location>
</feature>
<evidence type="ECO:0000256" key="2">
    <source>
        <dbReference type="ARBA" id="ARBA00023043"/>
    </source>
</evidence>
<dbReference type="InterPro" id="IPR036770">
    <property type="entry name" value="Ankyrin_rpt-contain_sf"/>
</dbReference>
<dbReference type="SMART" id="SM00248">
    <property type="entry name" value="ANK"/>
    <property type="match status" value="2"/>
</dbReference>
<sequence>MDTYPSTSPDVRIKPVSRKKSRLQPIRPDALRRTQTGFGSGDQTKAVQILLEENDRLKKELEQARKEIFALREENLELKKQSRGGPIKGQSTFVTSSKPTNNGKSSEDSKVNNGEKVCNNCGNGIPANNYSLHVIYCEKNLTECSYCKMKFNKADLDNHIEEERGVYQDLLEAVIKGKTSDIQTMYEHGNDIAAVDPSDSSENTLLHIAVKHGKKNTVELLLKLGLNINALNKNHESPLHHAVSIKDEQDALETLEFMLLKGADPTQKDKLGDTPIEKCKRLGKSSLLMLFLNSADERLPTPSMNFRM</sequence>
<keyword evidence="6" id="KW-1185">Reference proteome</keyword>
<dbReference type="PANTHER" id="PTHR24171">
    <property type="entry name" value="ANKYRIN REPEAT DOMAIN-CONTAINING PROTEIN 39-RELATED"/>
    <property type="match status" value="1"/>
</dbReference>
<evidence type="ECO:0000256" key="1">
    <source>
        <dbReference type="ARBA" id="ARBA00022737"/>
    </source>
</evidence>
<proteinExistence type="predicted"/>
<dbReference type="SUPFAM" id="SSF48403">
    <property type="entry name" value="Ankyrin repeat"/>
    <property type="match status" value="1"/>
</dbReference>
<name>A0AAD1XNZ9_EUPCR</name>
<reference evidence="5" key="1">
    <citation type="submission" date="2023-07" db="EMBL/GenBank/DDBJ databases">
        <authorList>
            <consortium name="AG Swart"/>
            <person name="Singh M."/>
            <person name="Singh A."/>
            <person name="Seah K."/>
            <person name="Emmerich C."/>
        </authorList>
    </citation>
    <scope>NUCLEOTIDE SEQUENCE</scope>
    <source>
        <strain evidence="5">DP1</strain>
    </source>
</reference>
<evidence type="ECO:0000313" key="6">
    <source>
        <dbReference type="Proteomes" id="UP001295684"/>
    </source>
</evidence>
<feature type="repeat" description="ANK" evidence="3">
    <location>
        <begin position="201"/>
        <end position="233"/>
    </location>
</feature>
<dbReference type="PROSITE" id="PS50297">
    <property type="entry name" value="ANK_REP_REGION"/>
    <property type="match status" value="1"/>
</dbReference>
<keyword evidence="1" id="KW-0677">Repeat</keyword>
<gene>
    <name evidence="5" type="ORF">ECRASSUSDP1_LOCUS17536</name>
</gene>
<organism evidence="5 6">
    <name type="scientific">Euplotes crassus</name>
    <dbReference type="NCBI Taxonomy" id="5936"/>
    <lineage>
        <taxon>Eukaryota</taxon>
        <taxon>Sar</taxon>
        <taxon>Alveolata</taxon>
        <taxon>Ciliophora</taxon>
        <taxon>Intramacronucleata</taxon>
        <taxon>Spirotrichea</taxon>
        <taxon>Hypotrichia</taxon>
        <taxon>Euplotida</taxon>
        <taxon>Euplotidae</taxon>
        <taxon>Moneuplotes</taxon>
    </lineage>
</organism>
<protein>
    <submittedName>
        <fullName evidence="5">Uncharacterized protein</fullName>
    </submittedName>
</protein>
<dbReference type="Proteomes" id="UP001295684">
    <property type="component" value="Unassembled WGS sequence"/>
</dbReference>
<comment type="caution">
    <text evidence="5">The sequence shown here is derived from an EMBL/GenBank/DDBJ whole genome shotgun (WGS) entry which is preliminary data.</text>
</comment>
<dbReference type="Pfam" id="PF12796">
    <property type="entry name" value="Ank_2"/>
    <property type="match status" value="1"/>
</dbReference>
<dbReference type="EMBL" id="CAMPGE010017708">
    <property type="protein sequence ID" value="CAI2376167.1"/>
    <property type="molecule type" value="Genomic_DNA"/>
</dbReference>
<dbReference type="Gene3D" id="1.25.40.20">
    <property type="entry name" value="Ankyrin repeat-containing domain"/>
    <property type="match status" value="1"/>
</dbReference>
<evidence type="ECO:0000313" key="5">
    <source>
        <dbReference type="EMBL" id="CAI2376167.1"/>
    </source>
</evidence>
<feature type="region of interest" description="Disordered" evidence="4">
    <location>
        <begin position="1"/>
        <end position="39"/>
    </location>
</feature>
<keyword evidence="2 3" id="KW-0040">ANK repeat</keyword>
<dbReference type="InterPro" id="IPR002110">
    <property type="entry name" value="Ankyrin_rpt"/>
</dbReference>
<dbReference type="PROSITE" id="PS50088">
    <property type="entry name" value="ANK_REPEAT"/>
    <property type="match status" value="2"/>
</dbReference>
<dbReference type="AlphaFoldDB" id="A0AAD1XNZ9"/>
<accession>A0AAD1XNZ9</accession>
<feature type="repeat" description="ANK" evidence="3">
    <location>
        <begin position="234"/>
        <end position="270"/>
    </location>
</feature>